<organism evidence="3 5">
    <name type="scientific">Xiamenia xianingshaonis</name>
    <dbReference type="NCBI Taxonomy" id="2682776"/>
    <lineage>
        <taxon>Bacteria</taxon>
        <taxon>Bacillati</taxon>
        <taxon>Actinomycetota</taxon>
        <taxon>Coriobacteriia</taxon>
        <taxon>Eggerthellales</taxon>
        <taxon>Eggerthellaceae</taxon>
        <taxon>Xiamenia</taxon>
    </lineage>
</organism>
<protein>
    <submittedName>
        <fullName evidence="3">Uncharacterized protein</fullName>
    </submittedName>
</protein>
<evidence type="ECO:0000313" key="3">
    <source>
        <dbReference type="EMBL" id="QTU84381.1"/>
    </source>
</evidence>
<keyword evidence="1" id="KW-0472">Membrane</keyword>
<feature type="transmembrane region" description="Helical" evidence="1">
    <location>
        <begin position="191"/>
        <end position="212"/>
    </location>
</feature>
<evidence type="ECO:0000313" key="5">
    <source>
        <dbReference type="Proteomes" id="UP000671910"/>
    </source>
</evidence>
<dbReference type="AlphaFoldDB" id="A0A9E6SUD8"/>
<keyword evidence="1" id="KW-1133">Transmembrane helix</keyword>
<reference evidence="2 4" key="1">
    <citation type="submission" date="2019-11" db="EMBL/GenBank/DDBJ databases">
        <title>Eggerthellaceae novel genus isolated from the rectal contents of marmort.</title>
        <authorList>
            <person name="Zhang G."/>
        </authorList>
    </citation>
    <scope>NUCLEOTIDE SEQUENCE [LARGE SCALE GENOMIC DNA]</scope>
    <source>
        <strain evidence="4">zg-886</strain>
        <strain evidence="2">Zg-886</strain>
    </source>
</reference>
<accession>A0A9E6SUD8</accession>
<sequence length="218" mass="24342">MAADRYFGTYARFETRSKKDAGALLGADNLVGDRFSIVFETEDGVTRAWMKNRFGALTGRFDEHVSRQLQLLQAREWELVALLSFVAFTDRPDPGFYWGQAVIIAFDPADEEAMETFVDRVGDLLQEGIRPAVDLGKQGVETMLEHQGDWTPAERVPMPEREEGTVIMKQRRKASENFIEQGRAGNKGCLAAGWLFNTLLVAVVVAAFAFTLRSCGVL</sequence>
<dbReference type="Proteomes" id="UP000636394">
    <property type="component" value="Unassembled WGS sequence"/>
</dbReference>
<dbReference type="KEGG" id="ebz:J7S26_00065"/>
<dbReference type="RefSeq" id="WP_166339056.1">
    <property type="nucleotide sequence ID" value="NZ_CP072829.1"/>
</dbReference>
<dbReference type="EMBL" id="WPCR01000004">
    <property type="protein sequence ID" value="NHM13932.1"/>
    <property type="molecule type" value="Genomic_DNA"/>
</dbReference>
<evidence type="ECO:0000256" key="1">
    <source>
        <dbReference type="SAM" id="Phobius"/>
    </source>
</evidence>
<evidence type="ECO:0000313" key="2">
    <source>
        <dbReference type="EMBL" id="NHM13932.1"/>
    </source>
</evidence>
<dbReference type="EMBL" id="CP072829">
    <property type="protein sequence ID" value="QTU84381.1"/>
    <property type="molecule type" value="Genomic_DNA"/>
</dbReference>
<keyword evidence="4" id="KW-1185">Reference proteome</keyword>
<proteinExistence type="predicted"/>
<keyword evidence="1" id="KW-0812">Transmembrane</keyword>
<gene>
    <name evidence="2" type="ORF">GMI68_03965</name>
    <name evidence="3" type="ORF">J7S26_00065</name>
</gene>
<name>A0A9E6SUD8_9ACTN</name>
<evidence type="ECO:0000313" key="4">
    <source>
        <dbReference type="Proteomes" id="UP000636394"/>
    </source>
</evidence>
<dbReference type="Proteomes" id="UP000671910">
    <property type="component" value="Chromosome"/>
</dbReference>
<reference evidence="3" key="2">
    <citation type="submission" date="2021-04" db="EMBL/GenBank/DDBJ databases">
        <title>Novel species in family Eggerthellaceae.</title>
        <authorList>
            <person name="Zhang G."/>
        </authorList>
    </citation>
    <scope>NUCLEOTIDE SEQUENCE</scope>
    <source>
        <strain evidence="3">Zg-886</strain>
    </source>
</reference>